<protein>
    <submittedName>
        <fullName evidence="2">Uncharacterized protein</fullName>
    </submittedName>
</protein>
<proteinExistence type="predicted"/>
<feature type="non-terminal residue" evidence="2">
    <location>
        <position position="142"/>
    </location>
</feature>
<evidence type="ECO:0000313" key="3">
    <source>
        <dbReference type="Proteomes" id="UP000268321"/>
    </source>
</evidence>
<feature type="region of interest" description="Disordered" evidence="1">
    <location>
        <begin position="46"/>
        <end position="142"/>
    </location>
</feature>
<gene>
    <name evidence="2" type="ORF">METBISCDRAFT_28976</name>
</gene>
<reference evidence="3" key="1">
    <citation type="journal article" date="2018" name="Nat. Microbiol.">
        <title>Leveraging single-cell genomics to expand the fungal tree of life.</title>
        <authorList>
            <person name="Ahrendt S.R."/>
            <person name="Quandt C.A."/>
            <person name="Ciobanu D."/>
            <person name="Clum A."/>
            <person name="Salamov A."/>
            <person name="Andreopoulos B."/>
            <person name="Cheng J.F."/>
            <person name="Woyke T."/>
            <person name="Pelin A."/>
            <person name="Henrissat B."/>
            <person name="Reynolds N.K."/>
            <person name="Benny G.L."/>
            <person name="Smith M.E."/>
            <person name="James T.Y."/>
            <person name="Grigoriev I.V."/>
        </authorList>
    </citation>
    <scope>NUCLEOTIDE SEQUENCE [LARGE SCALE GENOMIC DNA]</scope>
    <source>
        <strain evidence="3">Baker2002</strain>
    </source>
</reference>
<feature type="compositionally biased region" description="Polar residues" evidence="1">
    <location>
        <begin position="56"/>
        <end position="66"/>
    </location>
</feature>
<name>A0A4P9Z7J1_9ASCO</name>
<sequence>MFSRTTLRTTRGYSTSTSGADFLSGLMKRIDNLNLELKKKKKDIGNVVAPKKAQAPQPSKLANTKLTNKDHPMASNRFRERKRPEFIDARPLRPKAAVRRTRVSTAGEKASKTAGAAKAGNTKGGAIGTVAPRAGSATRTRA</sequence>
<dbReference type="Proteomes" id="UP000268321">
    <property type="component" value="Unassembled WGS sequence"/>
</dbReference>
<evidence type="ECO:0000256" key="1">
    <source>
        <dbReference type="SAM" id="MobiDB-lite"/>
    </source>
</evidence>
<feature type="compositionally biased region" description="Basic residues" evidence="1">
    <location>
        <begin position="92"/>
        <end position="102"/>
    </location>
</feature>
<evidence type="ECO:0000313" key="2">
    <source>
        <dbReference type="EMBL" id="RKP28615.1"/>
    </source>
</evidence>
<organism evidence="2 3">
    <name type="scientific">Metschnikowia bicuspidata</name>
    <dbReference type="NCBI Taxonomy" id="27322"/>
    <lineage>
        <taxon>Eukaryota</taxon>
        <taxon>Fungi</taxon>
        <taxon>Dikarya</taxon>
        <taxon>Ascomycota</taxon>
        <taxon>Saccharomycotina</taxon>
        <taxon>Pichiomycetes</taxon>
        <taxon>Metschnikowiaceae</taxon>
        <taxon>Metschnikowia</taxon>
    </lineage>
</organism>
<keyword evidence="3" id="KW-1185">Reference proteome</keyword>
<dbReference type="AlphaFoldDB" id="A0A4P9Z7J1"/>
<feature type="compositionally biased region" description="Low complexity" evidence="1">
    <location>
        <begin position="105"/>
        <end position="121"/>
    </location>
</feature>
<dbReference type="EMBL" id="ML004770">
    <property type="protein sequence ID" value="RKP28615.1"/>
    <property type="molecule type" value="Genomic_DNA"/>
</dbReference>
<feature type="compositionally biased region" description="Basic and acidic residues" evidence="1">
    <location>
        <begin position="82"/>
        <end position="91"/>
    </location>
</feature>
<accession>A0A4P9Z7J1</accession>